<accession>A0A0D6Z8T0</accession>
<dbReference type="PROSITE" id="PS51186">
    <property type="entry name" value="GNAT"/>
    <property type="match status" value="2"/>
</dbReference>
<dbReference type="Proteomes" id="UP000032512">
    <property type="component" value="Unassembled WGS sequence"/>
</dbReference>
<dbReference type="EMBL" id="JXIQ01000108">
    <property type="protein sequence ID" value="KIY21411.1"/>
    <property type="molecule type" value="Genomic_DNA"/>
</dbReference>
<dbReference type="InterPro" id="IPR050680">
    <property type="entry name" value="YpeA/RimI_acetyltransf"/>
</dbReference>
<evidence type="ECO:0000256" key="2">
    <source>
        <dbReference type="ARBA" id="ARBA00023315"/>
    </source>
</evidence>
<dbReference type="InterPro" id="IPR016181">
    <property type="entry name" value="Acyl_CoA_acyltransferase"/>
</dbReference>
<dbReference type="CDD" id="cd04301">
    <property type="entry name" value="NAT_SF"/>
    <property type="match status" value="2"/>
</dbReference>
<keyword evidence="1 4" id="KW-0808">Transferase</keyword>
<sequence>MVKKLHKPWIKLKEYIDASDYEAINGLQDLCHRVDQTALKLELDYKLEVYDGIGKGVEDNHEFMYFNGEELIGYLGISSFGGSWEVNGMVAPDYRRQGVFTKLFELVIAEWKRRDSGSMLLLSDRNSESGQKFIAGVGGQYKHSEYEMFLKKDAPAAAQYQLEGIVFRKATNADAHEIARQNAIYFNDENEFSSENMILPEEEERRGVTSYLVEKEGQIIGKVNLQLTSKLGAIFGLGLLPEHRRKGYGMTLLLMAIEKLREENAKEIMLQVEADNSNALNLYKSCGFDETSTMDYFELKQEDKETVLVSEKL</sequence>
<feature type="domain" description="N-acetyltransferase" evidence="3">
    <location>
        <begin position="165"/>
        <end position="313"/>
    </location>
</feature>
<dbReference type="GO" id="GO:0016747">
    <property type="term" value="F:acyltransferase activity, transferring groups other than amino-acyl groups"/>
    <property type="evidence" value="ECO:0007669"/>
    <property type="project" value="InterPro"/>
</dbReference>
<feature type="domain" description="N-acetyltransferase" evidence="3">
    <location>
        <begin position="10"/>
        <end position="155"/>
    </location>
</feature>
<evidence type="ECO:0000313" key="4">
    <source>
        <dbReference type="EMBL" id="KIY21411.1"/>
    </source>
</evidence>
<protein>
    <submittedName>
        <fullName evidence="4">GCN5 family acetyltransferase</fullName>
    </submittedName>
</protein>
<dbReference type="SUPFAM" id="SSF55729">
    <property type="entry name" value="Acyl-CoA N-acyltransferases (Nat)"/>
    <property type="match status" value="2"/>
</dbReference>
<evidence type="ECO:0000256" key="1">
    <source>
        <dbReference type="ARBA" id="ARBA00022679"/>
    </source>
</evidence>
<dbReference type="PANTHER" id="PTHR43420">
    <property type="entry name" value="ACETYLTRANSFERASE"/>
    <property type="match status" value="1"/>
</dbReference>
<dbReference type="Gene3D" id="3.40.630.30">
    <property type="match status" value="1"/>
</dbReference>
<name>A0A0D6Z8T0_9BACI</name>
<keyword evidence="5" id="KW-1185">Reference proteome</keyword>
<gene>
    <name evidence="4" type="ORF">UB32_14020</name>
</gene>
<comment type="caution">
    <text evidence="4">The sequence shown here is derived from an EMBL/GenBank/DDBJ whole genome shotgun (WGS) entry which is preliminary data.</text>
</comment>
<organism evidence="4 5">
    <name type="scientific">Mesobacillus subterraneus</name>
    <dbReference type="NCBI Taxonomy" id="285983"/>
    <lineage>
        <taxon>Bacteria</taxon>
        <taxon>Bacillati</taxon>
        <taxon>Bacillota</taxon>
        <taxon>Bacilli</taxon>
        <taxon>Bacillales</taxon>
        <taxon>Bacillaceae</taxon>
        <taxon>Mesobacillus</taxon>
    </lineage>
</organism>
<evidence type="ECO:0000259" key="3">
    <source>
        <dbReference type="PROSITE" id="PS51186"/>
    </source>
</evidence>
<dbReference type="PATRIC" id="fig|285983.3.peg.1656"/>
<proteinExistence type="predicted"/>
<reference evidence="4 5" key="1">
    <citation type="submission" date="2015-01" db="EMBL/GenBank/DDBJ databases">
        <title>Draft genome sequences of the supercritical CO2 tolerant bacteria Bacillus subterraneus MITOT1 and Bacillus cereus MIT0214.</title>
        <authorList>
            <person name="Peet K.C."/>
            <person name="Thompson J.R."/>
        </authorList>
    </citation>
    <scope>NUCLEOTIDE SEQUENCE [LARGE SCALE GENOMIC DNA]</scope>
    <source>
        <strain evidence="4 5">MITOT1</strain>
    </source>
</reference>
<dbReference type="Pfam" id="PF00583">
    <property type="entry name" value="Acetyltransf_1"/>
    <property type="match status" value="2"/>
</dbReference>
<evidence type="ECO:0000313" key="5">
    <source>
        <dbReference type="Proteomes" id="UP000032512"/>
    </source>
</evidence>
<dbReference type="InterPro" id="IPR000182">
    <property type="entry name" value="GNAT_dom"/>
</dbReference>
<dbReference type="AlphaFoldDB" id="A0A0D6Z8T0"/>
<keyword evidence="2" id="KW-0012">Acyltransferase</keyword>